<feature type="compositionally biased region" description="Polar residues" evidence="3">
    <location>
        <begin position="805"/>
        <end position="825"/>
    </location>
</feature>
<organism evidence="4 5">
    <name type="scientific">Aplysia californica</name>
    <name type="common">California sea hare</name>
    <dbReference type="NCBI Taxonomy" id="6500"/>
    <lineage>
        <taxon>Eukaryota</taxon>
        <taxon>Metazoa</taxon>
        <taxon>Spiralia</taxon>
        <taxon>Lophotrochozoa</taxon>
        <taxon>Mollusca</taxon>
        <taxon>Gastropoda</taxon>
        <taxon>Heterobranchia</taxon>
        <taxon>Euthyneura</taxon>
        <taxon>Tectipleura</taxon>
        <taxon>Aplysiida</taxon>
        <taxon>Aplysioidea</taxon>
        <taxon>Aplysiidae</taxon>
        <taxon>Aplysia</taxon>
    </lineage>
</organism>
<accession>A0ABM0JFQ1</accession>
<dbReference type="PANTHER" id="PTHR46376:SF1">
    <property type="entry name" value="LEUCINE-ZIPPER-LIKE TRANSCRIPTIONAL REGULATOR 1"/>
    <property type="match status" value="1"/>
</dbReference>
<feature type="region of interest" description="Disordered" evidence="3">
    <location>
        <begin position="319"/>
        <end position="375"/>
    </location>
</feature>
<evidence type="ECO:0000256" key="2">
    <source>
        <dbReference type="ARBA" id="ARBA00022737"/>
    </source>
</evidence>
<protein>
    <submittedName>
        <fullName evidence="5">Uncharacterized protein LOC101855468</fullName>
    </submittedName>
</protein>
<dbReference type="InterPro" id="IPR015915">
    <property type="entry name" value="Kelch-typ_b-propeller"/>
</dbReference>
<evidence type="ECO:0000256" key="1">
    <source>
        <dbReference type="ARBA" id="ARBA00022441"/>
    </source>
</evidence>
<name>A0ABM0JFQ1_APLCA</name>
<dbReference type="PANTHER" id="PTHR46376">
    <property type="entry name" value="LEUCINE-ZIPPER-LIKE TRANSCRIPTIONAL REGULATOR 1"/>
    <property type="match status" value="1"/>
</dbReference>
<dbReference type="Proteomes" id="UP000694888">
    <property type="component" value="Unplaced"/>
</dbReference>
<reference evidence="5" key="1">
    <citation type="submission" date="2025-08" db="UniProtKB">
        <authorList>
            <consortium name="RefSeq"/>
        </authorList>
    </citation>
    <scope>IDENTIFICATION</scope>
</reference>
<dbReference type="Pfam" id="PF24681">
    <property type="entry name" value="Kelch_KLHDC2_KLHL20_DRC7"/>
    <property type="match status" value="1"/>
</dbReference>
<dbReference type="Pfam" id="PF01344">
    <property type="entry name" value="Kelch_1"/>
    <property type="match status" value="1"/>
</dbReference>
<evidence type="ECO:0000313" key="4">
    <source>
        <dbReference type="Proteomes" id="UP000694888"/>
    </source>
</evidence>
<dbReference type="GeneID" id="101855468"/>
<keyword evidence="4" id="KW-1185">Reference proteome</keyword>
<dbReference type="RefSeq" id="XP_005092614.2">
    <property type="nucleotide sequence ID" value="XM_005092557.3"/>
</dbReference>
<evidence type="ECO:0000313" key="5">
    <source>
        <dbReference type="RefSeq" id="XP_005092614.2"/>
    </source>
</evidence>
<evidence type="ECO:0000256" key="3">
    <source>
        <dbReference type="SAM" id="MobiDB-lite"/>
    </source>
</evidence>
<dbReference type="InterPro" id="IPR006652">
    <property type="entry name" value="Kelch_1"/>
</dbReference>
<sequence>MRITHSDSSSQCLQFRWSCVHSPGRVPATPRGRSQHASCALHRYLYVSGGKERYSPLKDFWRLDMITLKWETVKITNMNLPHLQGHTMLPHKSQLLIFGGTFFENDDDSPLLIYSTDLNMLRAVNYDSSQERPGGCREHSAVIHKGFMYIYGGFTDSSGSINEFWAFDIAKENWKHLSGSKPGKRHGHIAVTYESLMLVHGGMKDLMALADLWSYDFALHTWSRIKGTGTCPTLSGHSANVVNQYMILVGGSKHGHLSHEVWLFNFETGCWRQVLTPGGEFFAPTSLHTSVLLKAPSLNEVVVDRTMSVPQLKATPTSLATPIRPWTSPAVSSSGASGVPSSSSDHHINILRLSSSQVTSDKNNNSQENLCSSGIDSQIPFHSSDQINFQTDLDNSQCSGFDHSFMEMKQTTPTSQPHPETFELQSFNSKPTGQSLRIRPASSEFCGTGLPLLERFQSVSSDADIGLDNPTLTLSDEHLPIVKQTYSLHMDSLSPCFEENQSNVSPSHGISSGSVIWSHQTQSHPVSDCCDTSDIFRSSGISCARNNNTFNRSSSQVEYDDKLNRMNETDSSFPANRLSDRFPQLLFSGSSPPSCGIESGLYVARKSRYIQDLFVEDLEQIDNDSLIQNVSIAYPSSSGQKSASLRDICNFSSNIRGGDSMESFIYQNGTQKKTNLCVNVTAKQMGSLAVKSRSYSSVHDNTENWDTATSSFMGSSQRHNTSGIKVPSVRGKYAKHMGNAGSKNHISHRLKNSPRIFESAKTSVATQTGSQSSVNQLPSACIASNAPRCYDHFMALAADDKSQGEKSTGSSNSEHTESTSQSLQDKSAVLGGSEVALLVIGGHRDNHCFHSEPLKLLKCHLY</sequence>
<dbReference type="InterPro" id="IPR051568">
    <property type="entry name" value="LZTR1/Attractin"/>
</dbReference>
<gene>
    <name evidence="5" type="primary">LOC101855468</name>
</gene>
<proteinExistence type="predicted"/>
<dbReference type="SUPFAM" id="SSF117281">
    <property type="entry name" value="Kelch motif"/>
    <property type="match status" value="2"/>
</dbReference>
<feature type="compositionally biased region" description="Low complexity" evidence="3">
    <location>
        <begin position="328"/>
        <end position="343"/>
    </location>
</feature>
<feature type="compositionally biased region" description="Polar residues" evidence="3">
    <location>
        <begin position="352"/>
        <end position="375"/>
    </location>
</feature>
<dbReference type="Gene3D" id="2.120.10.80">
    <property type="entry name" value="Kelch-type beta propeller"/>
    <property type="match status" value="2"/>
</dbReference>
<keyword evidence="1" id="KW-0880">Kelch repeat</keyword>
<feature type="region of interest" description="Disordered" evidence="3">
    <location>
        <begin position="800"/>
        <end position="825"/>
    </location>
</feature>
<keyword evidence="2" id="KW-0677">Repeat</keyword>